<dbReference type="FunFam" id="3.30.40.10:FF:000283">
    <property type="entry name" value="1-phosphatidylinositol-3-phosphate 5-kinase (Fab1)"/>
    <property type="match status" value="1"/>
</dbReference>
<feature type="compositionally biased region" description="Basic and acidic residues" evidence="13">
    <location>
        <begin position="2198"/>
        <end position="2210"/>
    </location>
</feature>
<feature type="compositionally biased region" description="Low complexity" evidence="13">
    <location>
        <begin position="58"/>
        <end position="78"/>
    </location>
</feature>
<feature type="compositionally biased region" description="Low complexity" evidence="13">
    <location>
        <begin position="705"/>
        <end position="715"/>
    </location>
</feature>
<feature type="compositionally biased region" description="Polar residues" evidence="13">
    <location>
        <begin position="1161"/>
        <end position="1176"/>
    </location>
</feature>
<feature type="compositionally biased region" description="Acidic residues" evidence="13">
    <location>
        <begin position="2221"/>
        <end position="2238"/>
    </location>
</feature>
<evidence type="ECO:0000256" key="10">
    <source>
        <dbReference type="ARBA" id="ARBA00075294"/>
    </source>
</evidence>
<feature type="compositionally biased region" description="Low complexity" evidence="13">
    <location>
        <begin position="102"/>
        <end position="113"/>
    </location>
</feature>
<dbReference type="InterPro" id="IPR027484">
    <property type="entry name" value="PInositol-4-P-5-kinase_N"/>
</dbReference>
<feature type="region of interest" description="Disordered" evidence="13">
    <location>
        <begin position="1771"/>
        <end position="1791"/>
    </location>
</feature>
<feature type="region of interest" description="Disordered" evidence="13">
    <location>
        <begin position="544"/>
        <end position="568"/>
    </location>
</feature>
<dbReference type="InterPro" id="IPR027409">
    <property type="entry name" value="GroEL-like_apical_dom_sf"/>
</dbReference>
<feature type="compositionally biased region" description="Low complexity" evidence="13">
    <location>
        <begin position="1719"/>
        <end position="1733"/>
    </location>
</feature>
<dbReference type="SUPFAM" id="SSF57903">
    <property type="entry name" value="FYVE/PHD zinc finger"/>
    <property type="match status" value="1"/>
</dbReference>
<feature type="region of interest" description="Disordered" evidence="13">
    <location>
        <begin position="2191"/>
        <end position="2354"/>
    </location>
</feature>
<dbReference type="InterPro" id="IPR011011">
    <property type="entry name" value="Znf_FYVE_PHD"/>
</dbReference>
<evidence type="ECO:0000256" key="1">
    <source>
        <dbReference type="ARBA" id="ARBA00000768"/>
    </source>
</evidence>
<dbReference type="GO" id="GO:0008270">
    <property type="term" value="F:zinc ion binding"/>
    <property type="evidence" value="ECO:0007669"/>
    <property type="project" value="UniProtKB-KW"/>
</dbReference>
<dbReference type="FunFam" id="3.30.810.10:FF:000001">
    <property type="entry name" value="1-phosphatidylinositol 3-phosphate 5-kinase FAB1"/>
    <property type="match status" value="1"/>
</dbReference>
<organism evidence="16 17">
    <name type="scientific">Pseudozyma flocculosa</name>
    <dbReference type="NCBI Taxonomy" id="84751"/>
    <lineage>
        <taxon>Eukaryota</taxon>
        <taxon>Fungi</taxon>
        <taxon>Dikarya</taxon>
        <taxon>Basidiomycota</taxon>
        <taxon>Ustilaginomycotina</taxon>
        <taxon>Ustilaginomycetes</taxon>
        <taxon>Ustilaginales</taxon>
        <taxon>Ustilaginaceae</taxon>
        <taxon>Pseudozyma</taxon>
    </lineage>
</organism>
<evidence type="ECO:0000256" key="2">
    <source>
        <dbReference type="ARBA" id="ARBA00012009"/>
    </source>
</evidence>
<feature type="region of interest" description="Disordered" evidence="13">
    <location>
        <begin position="1160"/>
        <end position="1204"/>
    </location>
</feature>
<dbReference type="Proteomes" id="UP000323386">
    <property type="component" value="Unassembled WGS sequence"/>
</dbReference>
<dbReference type="CDD" id="cd03334">
    <property type="entry name" value="Fab1_TCP"/>
    <property type="match status" value="1"/>
</dbReference>
<dbReference type="GO" id="GO:0005524">
    <property type="term" value="F:ATP binding"/>
    <property type="evidence" value="ECO:0007669"/>
    <property type="project" value="UniProtKB-UniRule"/>
</dbReference>
<dbReference type="GO" id="GO:0010008">
    <property type="term" value="C:endosome membrane"/>
    <property type="evidence" value="ECO:0007669"/>
    <property type="project" value="TreeGrafter"/>
</dbReference>
<dbReference type="InterPro" id="IPR000306">
    <property type="entry name" value="Znf_FYVE"/>
</dbReference>
<evidence type="ECO:0000256" key="7">
    <source>
        <dbReference type="ARBA" id="ARBA00022777"/>
    </source>
</evidence>
<dbReference type="EMBL" id="OOIP01000017">
    <property type="protein sequence ID" value="SPO39991.1"/>
    <property type="molecule type" value="Genomic_DNA"/>
</dbReference>
<feature type="compositionally biased region" description="Low complexity" evidence="13">
    <location>
        <begin position="1861"/>
        <end position="1878"/>
    </location>
</feature>
<keyword evidence="6 11" id="KW-0863">Zinc-finger</keyword>
<feature type="region of interest" description="Disordered" evidence="13">
    <location>
        <begin position="601"/>
        <end position="623"/>
    </location>
</feature>
<dbReference type="PANTHER" id="PTHR45748">
    <property type="entry name" value="1-PHOSPHATIDYLINOSITOL 3-PHOSPHATE 5-KINASE-RELATED"/>
    <property type="match status" value="1"/>
</dbReference>
<feature type="compositionally biased region" description="Low complexity" evidence="13">
    <location>
        <begin position="194"/>
        <end position="208"/>
    </location>
</feature>
<feature type="compositionally biased region" description="Low complexity" evidence="13">
    <location>
        <begin position="2034"/>
        <end position="2051"/>
    </location>
</feature>
<feature type="compositionally biased region" description="Polar residues" evidence="13">
    <location>
        <begin position="155"/>
        <end position="166"/>
    </location>
</feature>
<accession>A0A5C3F9C7</accession>
<evidence type="ECO:0000256" key="13">
    <source>
        <dbReference type="SAM" id="MobiDB-lite"/>
    </source>
</evidence>
<dbReference type="CDD" id="cd15725">
    <property type="entry name" value="FYVE_PIKfyve_Fab1"/>
    <property type="match status" value="1"/>
</dbReference>
<keyword evidence="7 12" id="KW-0418">Kinase</keyword>
<feature type="domain" description="FYVE-type" evidence="14">
    <location>
        <begin position="375"/>
        <end position="435"/>
    </location>
</feature>
<evidence type="ECO:0000256" key="6">
    <source>
        <dbReference type="ARBA" id="ARBA00022771"/>
    </source>
</evidence>
<dbReference type="InterPro" id="IPR027483">
    <property type="entry name" value="PInositol-4-P-4/5-kinase_C_sf"/>
</dbReference>
<dbReference type="Gene3D" id="3.30.40.10">
    <property type="entry name" value="Zinc/RING finger domain, C3HC4 (zinc finger)"/>
    <property type="match status" value="1"/>
</dbReference>
<dbReference type="SMART" id="SM00064">
    <property type="entry name" value="FYVE"/>
    <property type="match status" value="1"/>
</dbReference>
<evidence type="ECO:0000313" key="16">
    <source>
        <dbReference type="EMBL" id="SPO39991.1"/>
    </source>
</evidence>
<dbReference type="Pfam" id="PF00118">
    <property type="entry name" value="Cpn60_TCP1"/>
    <property type="match status" value="1"/>
</dbReference>
<evidence type="ECO:0000313" key="17">
    <source>
        <dbReference type="Proteomes" id="UP000323386"/>
    </source>
</evidence>
<reference evidence="16 17" key="1">
    <citation type="submission" date="2018-03" db="EMBL/GenBank/DDBJ databases">
        <authorList>
            <person name="Guldener U."/>
        </authorList>
    </citation>
    <scope>NUCLEOTIDE SEQUENCE [LARGE SCALE GENOMIC DNA]</scope>
    <source>
        <strain evidence="16 17">DAOM196992</strain>
    </source>
</reference>
<dbReference type="GO" id="GO:0046854">
    <property type="term" value="P:phosphatidylinositol phosphate biosynthetic process"/>
    <property type="evidence" value="ECO:0007669"/>
    <property type="project" value="TreeGrafter"/>
</dbReference>
<dbReference type="CDD" id="cd17300">
    <property type="entry name" value="PIPKc_PIKfyve"/>
    <property type="match status" value="1"/>
</dbReference>
<feature type="compositionally biased region" description="Gly residues" evidence="13">
    <location>
        <begin position="2109"/>
        <end position="2128"/>
    </location>
</feature>
<dbReference type="OrthoDB" id="158357at2759"/>
<dbReference type="FunFam" id="3.30.800.10:FF:000005">
    <property type="entry name" value="1-phosphatidylinositol-3-phosphate 5-kinase (Fab1)"/>
    <property type="match status" value="1"/>
</dbReference>
<dbReference type="Gene3D" id="3.50.7.10">
    <property type="entry name" value="GroEL"/>
    <property type="match status" value="1"/>
</dbReference>
<dbReference type="Pfam" id="PF01363">
    <property type="entry name" value="FYVE"/>
    <property type="match status" value="1"/>
</dbReference>
<feature type="compositionally biased region" description="Low complexity" evidence="13">
    <location>
        <begin position="2097"/>
        <end position="2108"/>
    </location>
</feature>
<feature type="compositionally biased region" description="Polar residues" evidence="13">
    <location>
        <begin position="2316"/>
        <end position="2327"/>
    </location>
</feature>
<sequence>MASTTLPSDQHDQLTSFGFFQDADEQHHSPFALNAILNRVKSVIGTATAPPPPPHQPSPASHNASPSTSYPATSASPSILAPRPRRASPSDTRNLTHARKISLTPSTSALSTLDESSEYPASQHPRTSPELRTGTADFAHRSSEAAQKQARHVSPTRSRTADSASCASHRPHVEDAIAGQKGAAAAAATATASASNGAPSFGPSSSSGAGQGNGQGNAASRTRSRAHPRLPVTLRTVAPASTISFTTSAHAVTHGSIGHAASSVDDLDSVAADDGDLDGDASRDQLGSLHSRAIDRSHWAAHGWSAIPGFPLSKDILADDARSVHSSSSRFPRSDTLEELHVASTPSRTGFQTSADAIIRRMRGEGLSKKFWMADENAKECRECLTVFTPFRRKHHCRICGQIFCGRCAAHIIKGHRFGYDGLVRVCNFCMRTLEEYNRRDDAHRPLAGPIASSNSASGFAADAALHSVSRSKGLRNGPHPALRDKQLISAPLEAQVQSPQSQFAANNLFTSATAMPAVFSVGSHQPNAHDFDHTLRSFGLETVPPSVQASPTRPAKARQEPALGGNATTAAPFRKALADDEMTVGPSADEASSGLIDRVVSLPPQGAGSKADPAAGGLSGQNLPAAAAPDRIAFPSTARVAGLGAHVIDGSVGSATQAIVQTTDTPRLRLISDAASKRPAYRTRLRSRAALPLEPVPSSDAAAATVASSSATGSPGLGGEKSDGSVDGAFAAPTAVSSDSGREPPRVSLPNVTPALLAASISMHALHHLTTMMEQTLIRQRVPHARAWLDVLLPVVLTAVSKVRPNPRESSSMDVRHFIKIKRIPGGKATECEYVHGFVCSKNVATKQMAKSLPLTNARVMVVRFPLDYHRGPNQFMSLEPLMAQEHEFIRILVARIVALRPQLVVVEKTVSRLALDLLERAGVVVVWSLKPSAIEAISRCTQADIITSIDRLALDPKLGRCHSFRVETFEHASFPELRKSFMRFEGTPKDLGCTIVLRGANGEMLSRIKRILELMIFVAYNLRLEEHVMRDEGAAMETIHFQRPDEERAGNSWDRSAPGRASDLADPSLSTFSLEALEAEHGVRGDAEGLAILAATQRIDRALRLYSDTLVNSSACIRLPPPYPISRLKEENDLLLQLKRRAEAEELERILKDEGKLQETANGNAAPSATSSGTIADAEEGEATPTATVPSTAEADKESTRAACASADLGDRSGPFRGMDGVQPHTSGATGELDVASLKTGTIEAGEATKGAAQKVQGPPDLASAATSSVDFGTSESAPTTPGPASFLVQPDMPVSSISELPTRTASPAAPASMLSSTVSGGSRSTFVASTLASQPGNAHTFNSELLASLRAPSDVAKEFEYGIVKQRHAAMLRRWTEYLEIPSTGLSPFDHQRLCMLTTTMCAVTQRPCDEPRLVTVDFYGANDETLGHHLEELARSSSRSCSAKNCGRANVVHYRSYVHAGVRVQVVLERFVCPIPGEENRLLSWSYCKVCENATPVAIVTPESWSFSFAKYLELYFYRHDGCRTKLCDHDFCRDQVRYFAYQNLAIRFHSEDVELYEVAVPPTRLFICPSMQSNIKNEESILFSRKNSAYWDSVLARIKALSADACSDASSAANRERNRLLLNEYIKKCEADRREVEREIVRTYRDSAPTDVLCLNRVQRSLQEKVVKWDLDFIEFEKSLIPTERDIRRITTSHLKRLFAEKDNTTDKSSSPDPAMAAAGQGPLATAAELDESAADTDEQERAAAATAAAASAEETSSALLAAVTEPSEAPANAPTHESVQAKRPDDALTISSISDVVPESAPASPVSPISLIDRSRFGMPSQADGNSTDATVDLSPAESRTDQSSALLPRHQQRRQTTSAAAPASPTFLASPHSRTGLSRSSNFSRADESSCTENELARSVTNLVRRFDGPRRPAAMHTSSAGAHVSRLGGEVRRPSMRRGKTEEALSSQSRTVKGGAAGAVAGAPSHLGPSAAKTPHGSDKGEEASSRAASPLGQGGSGGGGAGQASQSRVPRIKRGYSSASVPGFAQTSGQTTPTGSGAGPPSSFRPPRGEGLKAGPRPIIGRTSASMAAKQRGPDGDRAVHASGRQDASGTAASGRGSAYYGGGGGAGSGDGGGGGGIGSRVPVPRRGENGPGTRSRVSTIAKHFDRISREAERERERQHRLLLAQRAKRARPVAMTRAKVEVFSSIKEAVRDDESDHDTAESGDDGASAADNEDEGEDDLDGDGDDADHDALANRKRGLGSAASSYDRRGAIGPSGKGQPQPPSSRASTEGHSGPSAALGSNQDPLEPSSAHDLPLSHRGRREDSQMTIKASSTADPSASGARTGDTLGGGEGEGDGRCAGDVTPDNAVARRQLGQLAAAAMTPSTLAAATAAAGSELESDAPSLAPSTLAGSSSQISSTLPSYLRNGGFADSDSTISLERSFLKTLSGFWAFRTGEMVPLEYPMLNSEHVFGDSEIIFREDEPSSIIAFTLSSRQYNDRLRTLQAEGTRVRETREETFMPGSADEGGGEREHGGGDQPGRTDGTGARDDDDDGGWRVIEVEGAALESVLQKEGTHFRCEFESGSTRLWCKILFAEQFDALRRSCSCEDSFVESLSRCVKWDSSGGKSGSAFLKTRDDRLVVKQLSRFEMDAFSKFAPQYFGYMAQCFGRGRRSTLAKIFGCFRIGFRNPQTGRSLKMDCLVMENLFYQRDVARIYDLKGSMRNRHIQETGRANEVLLDENLVEVAHQSPLFVREHSKRLLRSALYNDSLFLADVNVMDYSLVVGVDRRRGELVVGIIDFVRTFTWDKRVESFVKETALLGGAGKGEPTIITPRQYRTRFLTFLDKSFLLTPDFWIQPGWTQ</sequence>
<dbReference type="PANTHER" id="PTHR45748:SF7">
    <property type="entry name" value="1-PHOSPHATIDYLINOSITOL 3-PHOSPHATE 5-KINASE-RELATED"/>
    <property type="match status" value="1"/>
</dbReference>
<evidence type="ECO:0000256" key="11">
    <source>
        <dbReference type="PROSITE-ProRule" id="PRU00091"/>
    </source>
</evidence>
<dbReference type="GO" id="GO:0000285">
    <property type="term" value="F:1-phosphatidylinositol-3-phosphate 5-kinase activity"/>
    <property type="evidence" value="ECO:0007669"/>
    <property type="project" value="UniProtKB-EC"/>
</dbReference>
<feature type="region of interest" description="Disordered" evidence="13">
    <location>
        <begin position="705"/>
        <end position="750"/>
    </location>
</feature>
<feature type="region of interest" description="Disordered" evidence="13">
    <location>
        <begin position="1706"/>
        <end position="1756"/>
    </location>
</feature>
<keyword evidence="17" id="KW-1185">Reference proteome</keyword>
<dbReference type="InterPro" id="IPR002423">
    <property type="entry name" value="Cpn60/GroEL/TCP-1"/>
</dbReference>
<name>A0A5C3F9C7_9BASI</name>
<dbReference type="Gene3D" id="3.30.810.10">
    <property type="entry name" value="2-Layer Sandwich"/>
    <property type="match status" value="1"/>
</dbReference>
<protein>
    <recommendedName>
        <fullName evidence="2">1-phosphatidylinositol-3-phosphate 5-kinase</fullName>
        <ecNumber evidence="2">2.7.1.150</ecNumber>
    </recommendedName>
    <alternativeName>
        <fullName evidence="10">Type III PIP kinase</fullName>
    </alternativeName>
</protein>
<dbReference type="EC" id="2.7.1.150" evidence="2"/>
<dbReference type="InterPro" id="IPR044769">
    <property type="entry name" value="PIKfyve_PIPKc"/>
</dbReference>
<dbReference type="PROSITE" id="PS50178">
    <property type="entry name" value="ZF_FYVE"/>
    <property type="match status" value="1"/>
</dbReference>
<dbReference type="InterPro" id="IPR013083">
    <property type="entry name" value="Znf_RING/FYVE/PHD"/>
</dbReference>
<keyword evidence="9 12" id="KW-0067">ATP-binding</keyword>
<dbReference type="FunFam" id="3.50.7.10:FF:000007">
    <property type="entry name" value="1-phosphatidylinositol 3-phosphate 5-kinase isoform X1"/>
    <property type="match status" value="1"/>
</dbReference>
<feature type="compositionally biased region" description="Polar residues" evidence="13">
    <location>
        <begin position="1879"/>
        <end position="1900"/>
    </location>
</feature>
<feature type="compositionally biased region" description="Basic and acidic residues" evidence="13">
    <location>
        <begin position="2152"/>
        <end position="2167"/>
    </location>
</feature>
<feature type="region of interest" description="Disordered" evidence="13">
    <location>
        <begin position="44"/>
        <end position="170"/>
    </location>
</feature>
<evidence type="ECO:0000256" key="5">
    <source>
        <dbReference type="ARBA" id="ARBA00022741"/>
    </source>
</evidence>
<feature type="compositionally biased region" description="Gly residues" evidence="13">
    <location>
        <begin position="2001"/>
        <end position="2011"/>
    </location>
</feature>
<evidence type="ECO:0000256" key="12">
    <source>
        <dbReference type="PROSITE-ProRule" id="PRU00781"/>
    </source>
</evidence>
<feature type="compositionally biased region" description="Acidic residues" evidence="13">
    <location>
        <begin position="1734"/>
        <end position="1744"/>
    </location>
</feature>
<feature type="region of interest" description="Disordered" evidence="13">
    <location>
        <begin position="1251"/>
        <end position="1293"/>
    </location>
</feature>
<evidence type="ECO:0000256" key="9">
    <source>
        <dbReference type="ARBA" id="ARBA00022840"/>
    </source>
</evidence>
<feature type="region of interest" description="Disordered" evidence="13">
    <location>
        <begin position="1822"/>
        <end position="1902"/>
    </location>
</feature>
<dbReference type="Gene3D" id="3.30.800.10">
    <property type="entry name" value="Phosphatidylinositol Phosphate Kinase II Beta"/>
    <property type="match status" value="1"/>
</dbReference>
<keyword evidence="5 12" id="KW-0547">Nucleotide-binding</keyword>
<dbReference type="InterPro" id="IPR002498">
    <property type="entry name" value="PInositol-4-P-4/5-kinase_core"/>
</dbReference>
<keyword evidence="8" id="KW-0862">Zinc</keyword>
<evidence type="ECO:0000256" key="3">
    <source>
        <dbReference type="ARBA" id="ARBA00022679"/>
    </source>
</evidence>
<dbReference type="InterPro" id="IPR027410">
    <property type="entry name" value="TCP-1-like_intermed_sf"/>
</dbReference>
<dbReference type="PROSITE" id="PS51455">
    <property type="entry name" value="PIPK"/>
    <property type="match status" value="1"/>
</dbReference>
<feature type="domain" description="PIPK" evidence="15">
    <location>
        <begin position="2518"/>
        <end position="2838"/>
    </location>
</feature>
<keyword evidence="3 12" id="KW-0808">Transferase</keyword>
<evidence type="ECO:0000256" key="4">
    <source>
        <dbReference type="ARBA" id="ARBA00022723"/>
    </source>
</evidence>
<dbReference type="Pfam" id="PF01504">
    <property type="entry name" value="PIP5K"/>
    <property type="match status" value="1"/>
</dbReference>
<feature type="region of interest" description="Disordered" evidence="13">
    <location>
        <begin position="194"/>
        <end position="235"/>
    </location>
</feature>
<dbReference type="SUPFAM" id="SSF56104">
    <property type="entry name" value="SAICAR synthase-like"/>
    <property type="match status" value="1"/>
</dbReference>
<comment type="catalytic activity">
    <reaction evidence="1">
        <text>a 1,2-diacyl-sn-glycero-3-phospho-(1D-myo-inositol-3-phosphate) + ATP = a 1,2-diacyl-sn-glycero-3-phospho-(1D-myo-inositol-3,5-bisphosphate) + ADP + H(+)</text>
        <dbReference type="Rhea" id="RHEA:13609"/>
        <dbReference type="ChEBI" id="CHEBI:15378"/>
        <dbReference type="ChEBI" id="CHEBI:30616"/>
        <dbReference type="ChEBI" id="CHEBI:57923"/>
        <dbReference type="ChEBI" id="CHEBI:58088"/>
        <dbReference type="ChEBI" id="CHEBI:456216"/>
        <dbReference type="EC" id="2.7.1.150"/>
    </reaction>
</comment>
<feature type="region of interest" description="Disordered" evidence="13">
    <location>
        <begin position="2500"/>
        <end position="2544"/>
    </location>
</feature>
<dbReference type="SUPFAM" id="SSF54849">
    <property type="entry name" value="GroEL-intermediate domain like"/>
    <property type="match status" value="1"/>
</dbReference>
<feature type="compositionally biased region" description="Polar residues" evidence="13">
    <location>
        <begin position="1267"/>
        <end position="1282"/>
    </location>
</feature>
<gene>
    <name evidence="16" type="ORF">PSFLO_05473</name>
</gene>
<feature type="compositionally biased region" description="Basic and acidic residues" evidence="13">
    <location>
        <begin position="1984"/>
        <end position="1993"/>
    </location>
</feature>
<keyword evidence="4" id="KW-0479">Metal-binding</keyword>
<proteinExistence type="predicted"/>
<dbReference type="GO" id="GO:0000329">
    <property type="term" value="C:fungal-type vacuole membrane"/>
    <property type="evidence" value="ECO:0007669"/>
    <property type="project" value="TreeGrafter"/>
</dbReference>
<evidence type="ECO:0000259" key="14">
    <source>
        <dbReference type="PROSITE" id="PS50178"/>
    </source>
</evidence>
<dbReference type="SMART" id="SM00330">
    <property type="entry name" value="PIPKc"/>
    <property type="match status" value="1"/>
</dbReference>
<evidence type="ECO:0000259" key="15">
    <source>
        <dbReference type="PROSITE" id="PS51455"/>
    </source>
</evidence>
<dbReference type="SUPFAM" id="SSF52029">
    <property type="entry name" value="GroEL apical domain-like"/>
    <property type="match status" value="1"/>
</dbReference>
<feature type="region of interest" description="Disordered" evidence="13">
    <location>
        <begin position="1915"/>
        <end position="2167"/>
    </location>
</feature>
<evidence type="ECO:0000256" key="8">
    <source>
        <dbReference type="ARBA" id="ARBA00022833"/>
    </source>
</evidence>
<feature type="compositionally biased region" description="Basic and acidic residues" evidence="13">
    <location>
        <begin position="1937"/>
        <end position="1951"/>
    </location>
</feature>
<dbReference type="InterPro" id="IPR017455">
    <property type="entry name" value="Znf_FYVE-rel"/>
</dbReference>